<reference evidence="1 2" key="1">
    <citation type="submission" date="2021-05" db="EMBL/GenBank/DDBJ databases">
        <authorList>
            <person name="Zahm M."/>
            <person name="Klopp C."/>
            <person name="Cabau C."/>
            <person name="Kuhl H."/>
            <person name="Suciu R."/>
            <person name="Ciorpac M."/>
            <person name="Holostenco D."/>
            <person name="Gessner J."/>
            <person name="Wuertz S."/>
            <person name="Hohne C."/>
            <person name="Stock M."/>
            <person name="Gislard M."/>
            <person name="Lluch J."/>
            <person name="Milhes M."/>
            <person name="Lampietro C."/>
            <person name="Lopez Roques C."/>
            <person name="Donnadieu C."/>
            <person name="Du K."/>
            <person name="Schartl M."/>
            <person name="Guiguen Y."/>
        </authorList>
    </citation>
    <scope>NUCLEOTIDE SEQUENCE [LARGE SCALE GENOMIC DNA]</scope>
    <source>
        <strain evidence="1">Hh-F2</strain>
        <tissue evidence="1">Blood</tissue>
    </source>
</reference>
<organism evidence="1 2">
    <name type="scientific">Huso huso</name>
    <name type="common">Beluga</name>
    <name type="synonym">Acipenser huso</name>
    <dbReference type="NCBI Taxonomy" id="61971"/>
    <lineage>
        <taxon>Eukaryota</taxon>
        <taxon>Metazoa</taxon>
        <taxon>Chordata</taxon>
        <taxon>Craniata</taxon>
        <taxon>Vertebrata</taxon>
        <taxon>Euteleostomi</taxon>
        <taxon>Actinopterygii</taxon>
        <taxon>Chondrostei</taxon>
        <taxon>Acipenseriformes</taxon>
        <taxon>Acipenseridae</taxon>
        <taxon>Huso</taxon>
    </lineage>
</organism>
<dbReference type="CDD" id="cd22969">
    <property type="entry name" value="DD_IQCK"/>
    <property type="match status" value="1"/>
</dbReference>
<dbReference type="Pfam" id="PF00612">
    <property type="entry name" value="IQ"/>
    <property type="match status" value="1"/>
</dbReference>
<dbReference type="Gene3D" id="1.20.5.190">
    <property type="match status" value="1"/>
</dbReference>
<sequence length="286" mass="32742">MAKIIGEKKSLWQQVCDEYDSQYPPPLENAASDTCSVETCVSQYSASKHSPVFHGIMASKVAVDTGLFNDFEPQCSHPALAGYAVAPRPPQPKLVTPEIIDPHTCSPKEYLENYLFPALLPGMEAMLAQAQRECCLERKRTRFNACDFLTEWLYNKNPRRLEQEPVSFEEIPFVRDWLREHPRPPIPLSLLLSDESAAILIQAGWRGYKVRCDPEVQELRQWQKELREESRDIGQRVQEFWANQESRGRRGMLERVGRELEDTSQANRSGVCIRVLSPTPQNTVIL</sequence>
<name>A0ABR0YU95_HUSHU</name>
<dbReference type="CDD" id="cd23767">
    <property type="entry name" value="IQCD"/>
    <property type="match status" value="1"/>
</dbReference>
<dbReference type="EMBL" id="JAHFZB010000023">
    <property type="protein sequence ID" value="KAK6476165.1"/>
    <property type="molecule type" value="Genomic_DNA"/>
</dbReference>
<dbReference type="PANTHER" id="PTHR34927:SF1">
    <property type="entry name" value="IQ DOMAIN-CONTAINING PROTEIN K"/>
    <property type="match status" value="1"/>
</dbReference>
<evidence type="ECO:0000313" key="1">
    <source>
        <dbReference type="EMBL" id="KAK6476165.1"/>
    </source>
</evidence>
<proteinExistence type="predicted"/>
<gene>
    <name evidence="1" type="ORF">HHUSO_G24204</name>
</gene>
<dbReference type="InterPro" id="IPR043408">
    <property type="entry name" value="IQCK"/>
</dbReference>
<dbReference type="Proteomes" id="UP001369086">
    <property type="component" value="Unassembled WGS sequence"/>
</dbReference>
<evidence type="ECO:0000313" key="2">
    <source>
        <dbReference type="Proteomes" id="UP001369086"/>
    </source>
</evidence>
<protein>
    <submittedName>
        <fullName evidence="1">IQ domain-containing protein K isoform X1</fullName>
    </submittedName>
</protein>
<comment type="caution">
    <text evidence="1">The sequence shown here is derived from an EMBL/GenBank/DDBJ whole genome shotgun (WGS) entry which is preliminary data.</text>
</comment>
<accession>A0ABR0YU95</accession>
<dbReference type="PROSITE" id="PS50096">
    <property type="entry name" value="IQ"/>
    <property type="match status" value="1"/>
</dbReference>
<keyword evidence="2" id="KW-1185">Reference proteome</keyword>
<dbReference type="PANTHER" id="PTHR34927">
    <property type="entry name" value="IQ DOMAIN-CONTAINING PROTEIN K"/>
    <property type="match status" value="1"/>
</dbReference>
<dbReference type="InterPro" id="IPR000048">
    <property type="entry name" value="IQ_motif_EF-hand-BS"/>
</dbReference>